<dbReference type="Gene3D" id="1.20.120.530">
    <property type="entry name" value="GntR ligand-binding domain-like"/>
    <property type="match status" value="1"/>
</dbReference>
<evidence type="ECO:0000313" key="7">
    <source>
        <dbReference type="Proteomes" id="UP000539372"/>
    </source>
</evidence>
<dbReference type="InterPro" id="IPR011711">
    <property type="entry name" value="GntR_C"/>
</dbReference>
<keyword evidence="7" id="KW-1185">Reference proteome</keyword>
<name>A0A7Y0DWS0_9PROT</name>
<dbReference type="Gene3D" id="1.10.10.10">
    <property type="entry name" value="Winged helix-like DNA-binding domain superfamily/Winged helix DNA-binding domain"/>
    <property type="match status" value="1"/>
</dbReference>
<proteinExistence type="predicted"/>
<dbReference type="Pfam" id="PF07729">
    <property type="entry name" value="FCD"/>
    <property type="match status" value="1"/>
</dbReference>
<dbReference type="PROSITE" id="PS50949">
    <property type="entry name" value="HTH_GNTR"/>
    <property type="match status" value="1"/>
</dbReference>
<keyword evidence="1" id="KW-0805">Transcription regulation</keyword>
<gene>
    <name evidence="6" type="ORF">HH303_00850</name>
</gene>
<dbReference type="Pfam" id="PF00392">
    <property type="entry name" value="GntR"/>
    <property type="match status" value="1"/>
</dbReference>
<feature type="region of interest" description="Disordered" evidence="4">
    <location>
        <begin position="1"/>
        <end position="22"/>
    </location>
</feature>
<dbReference type="GO" id="GO:0003700">
    <property type="term" value="F:DNA-binding transcription factor activity"/>
    <property type="evidence" value="ECO:0007669"/>
    <property type="project" value="InterPro"/>
</dbReference>
<evidence type="ECO:0000256" key="4">
    <source>
        <dbReference type="SAM" id="MobiDB-lite"/>
    </source>
</evidence>
<evidence type="ECO:0000259" key="5">
    <source>
        <dbReference type="PROSITE" id="PS50949"/>
    </source>
</evidence>
<dbReference type="PANTHER" id="PTHR43537">
    <property type="entry name" value="TRANSCRIPTIONAL REGULATOR, GNTR FAMILY"/>
    <property type="match status" value="1"/>
</dbReference>
<evidence type="ECO:0000256" key="1">
    <source>
        <dbReference type="ARBA" id="ARBA00023015"/>
    </source>
</evidence>
<keyword evidence="3" id="KW-0804">Transcription</keyword>
<reference evidence="6 7" key="1">
    <citation type="submission" date="2020-04" db="EMBL/GenBank/DDBJ databases">
        <title>Rhodospirillaceae bacterium KN72 isolated from deep sea.</title>
        <authorList>
            <person name="Zhang D.-C."/>
        </authorList>
    </citation>
    <scope>NUCLEOTIDE SEQUENCE [LARGE SCALE GENOMIC DNA]</scope>
    <source>
        <strain evidence="6 7">KN72</strain>
    </source>
</reference>
<dbReference type="RefSeq" id="WP_169623317.1">
    <property type="nucleotide sequence ID" value="NZ_JABBNT010000001.1"/>
</dbReference>
<dbReference type="InterPro" id="IPR008920">
    <property type="entry name" value="TF_FadR/GntR_C"/>
</dbReference>
<evidence type="ECO:0000313" key="6">
    <source>
        <dbReference type="EMBL" id="NMM43005.1"/>
    </source>
</evidence>
<feature type="compositionally biased region" description="Acidic residues" evidence="4">
    <location>
        <begin position="1"/>
        <end position="11"/>
    </location>
</feature>
<dbReference type="GO" id="GO:0003677">
    <property type="term" value="F:DNA binding"/>
    <property type="evidence" value="ECO:0007669"/>
    <property type="project" value="UniProtKB-KW"/>
</dbReference>
<protein>
    <submittedName>
        <fullName evidence="6">GntR family transcriptional regulator</fullName>
    </submittedName>
</protein>
<comment type="caution">
    <text evidence="6">The sequence shown here is derived from an EMBL/GenBank/DDBJ whole genome shotgun (WGS) entry which is preliminary data.</text>
</comment>
<keyword evidence="2" id="KW-0238">DNA-binding</keyword>
<accession>A0A7Y0DWS0</accession>
<dbReference type="SUPFAM" id="SSF46785">
    <property type="entry name" value="Winged helix' DNA-binding domain"/>
    <property type="match status" value="1"/>
</dbReference>
<dbReference type="SMART" id="SM00895">
    <property type="entry name" value="FCD"/>
    <property type="match status" value="1"/>
</dbReference>
<sequence>MQSDDGDEDTGHDEPAPKGTTLQERVYAELREAIMLGRFRPGEAMTIRGLADSLGTSMMPAREALRRLVAERALDLLPNRRVTVPTMTGEMFEELTEARVALEVLAARRAFPATDPAFADRLEAIDLEQDAAIEARDWALYQERNRAFHFELYERAPGRVLMPMIESLWLQIGPFLYLTRESLGRTYMEDRHKEAVAAIRSRDEDALALAIEQDIRDGMGGLPALIADQNAEGKSVEAVG</sequence>
<evidence type="ECO:0000256" key="2">
    <source>
        <dbReference type="ARBA" id="ARBA00023125"/>
    </source>
</evidence>
<dbReference type="SMART" id="SM00345">
    <property type="entry name" value="HTH_GNTR"/>
    <property type="match status" value="1"/>
</dbReference>
<organism evidence="6 7">
    <name type="scientific">Pacificispira spongiicola</name>
    <dbReference type="NCBI Taxonomy" id="2729598"/>
    <lineage>
        <taxon>Bacteria</taxon>
        <taxon>Pseudomonadati</taxon>
        <taxon>Pseudomonadota</taxon>
        <taxon>Alphaproteobacteria</taxon>
        <taxon>Rhodospirillales</taxon>
        <taxon>Rhodospirillaceae</taxon>
        <taxon>Pacificispira</taxon>
    </lineage>
</organism>
<dbReference type="EMBL" id="JABBNT010000001">
    <property type="protein sequence ID" value="NMM43005.1"/>
    <property type="molecule type" value="Genomic_DNA"/>
</dbReference>
<feature type="domain" description="HTH gntR-type" evidence="5">
    <location>
        <begin position="20"/>
        <end position="87"/>
    </location>
</feature>
<dbReference type="AlphaFoldDB" id="A0A7Y0DWS0"/>
<evidence type="ECO:0000256" key="3">
    <source>
        <dbReference type="ARBA" id="ARBA00023163"/>
    </source>
</evidence>
<dbReference type="InterPro" id="IPR036390">
    <property type="entry name" value="WH_DNA-bd_sf"/>
</dbReference>
<dbReference type="Proteomes" id="UP000539372">
    <property type="component" value="Unassembled WGS sequence"/>
</dbReference>
<dbReference type="SUPFAM" id="SSF48008">
    <property type="entry name" value="GntR ligand-binding domain-like"/>
    <property type="match status" value="1"/>
</dbReference>
<dbReference type="InterPro" id="IPR036388">
    <property type="entry name" value="WH-like_DNA-bd_sf"/>
</dbReference>
<dbReference type="PANTHER" id="PTHR43537:SF39">
    <property type="entry name" value="HTH-TYPE TRANSCRIPTIONAL REGULATOR MCBR"/>
    <property type="match status" value="1"/>
</dbReference>
<dbReference type="InterPro" id="IPR000524">
    <property type="entry name" value="Tscrpt_reg_HTH_GntR"/>
</dbReference>